<proteinExistence type="inferred from homology"/>
<dbReference type="NCBIfam" id="TIGR01123">
    <property type="entry name" value="ilvE_II"/>
    <property type="match status" value="1"/>
</dbReference>
<comment type="catalytic activity">
    <reaction evidence="13 16">
        <text>L-leucine + 2-oxoglutarate = 4-methyl-2-oxopentanoate + L-glutamate</text>
        <dbReference type="Rhea" id="RHEA:18321"/>
        <dbReference type="ChEBI" id="CHEBI:16810"/>
        <dbReference type="ChEBI" id="CHEBI:17865"/>
        <dbReference type="ChEBI" id="CHEBI:29985"/>
        <dbReference type="ChEBI" id="CHEBI:57427"/>
        <dbReference type="EC" id="2.6.1.42"/>
    </reaction>
</comment>
<evidence type="ECO:0000256" key="11">
    <source>
        <dbReference type="ARBA" id="ARBA00048212"/>
    </source>
</evidence>
<dbReference type="PANTHER" id="PTHR11825">
    <property type="entry name" value="SUBGROUP IIII AMINOTRANSFERASE"/>
    <property type="match status" value="1"/>
</dbReference>
<dbReference type="Proteomes" id="UP001317259">
    <property type="component" value="Unassembled WGS sequence"/>
</dbReference>
<comment type="cofactor">
    <cofactor evidence="1 15">
        <name>pyridoxal 5'-phosphate</name>
        <dbReference type="ChEBI" id="CHEBI:597326"/>
    </cofactor>
</comment>
<evidence type="ECO:0000256" key="8">
    <source>
        <dbReference type="ARBA" id="ARBA00022679"/>
    </source>
</evidence>
<evidence type="ECO:0000256" key="15">
    <source>
        <dbReference type="RuleBase" id="RU004516"/>
    </source>
</evidence>
<dbReference type="PANTHER" id="PTHR11825:SF44">
    <property type="entry name" value="BRANCHED-CHAIN-AMINO-ACID AMINOTRANSFERASE"/>
    <property type="match status" value="1"/>
</dbReference>
<dbReference type="InterPro" id="IPR036038">
    <property type="entry name" value="Aminotransferase-like"/>
</dbReference>
<protein>
    <recommendedName>
        <fullName evidence="16">Branched-chain-amino-acid aminotransferase</fullName>
        <ecNumber evidence="16">2.6.1.42</ecNumber>
    </recommendedName>
</protein>
<dbReference type="NCBIfam" id="NF009897">
    <property type="entry name" value="PRK13357.1"/>
    <property type="match status" value="1"/>
</dbReference>
<evidence type="ECO:0000256" key="10">
    <source>
        <dbReference type="ARBA" id="ARBA00023304"/>
    </source>
</evidence>
<comment type="pathway">
    <text evidence="4">Amino-acid biosynthesis; L-leucine biosynthesis; L-leucine from 3-methyl-2-oxobutanoate: step 4/4.</text>
</comment>
<evidence type="ECO:0000313" key="18">
    <source>
        <dbReference type="Proteomes" id="UP001317259"/>
    </source>
</evidence>
<evidence type="ECO:0000313" key="17">
    <source>
        <dbReference type="EMBL" id="MCK2212751.1"/>
    </source>
</evidence>
<dbReference type="InterPro" id="IPR043132">
    <property type="entry name" value="BCAT-like_C"/>
</dbReference>
<evidence type="ECO:0000256" key="14">
    <source>
        <dbReference type="RuleBase" id="RU004106"/>
    </source>
</evidence>
<dbReference type="RefSeq" id="WP_242373433.1">
    <property type="nucleotide sequence ID" value="NZ_JAKRKC020000001.1"/>
</dbReference>
<reference evidence="17 18" key="1">
    <citation type="submission" date="2022-04" db="EMBL/GenBank/DDBJ databases">
        <title>Genome draft of Actinomadura sp. ATCC 31491.</title>
        <authorList>
            <person name="Shi X."/>
            <person name="Du Y."/>
        </authorList>
    </citation>
    <scope>NUCLEOTIDE SEQUENCE [LARGE SCALE GENOMIC DNA]</scope>
    <source>
        <strain evidence="17 18">ATCC 31491</strain>
    </source>
</reference>
<evidence type="ECO:0000256" key="7">
    <source>
        <dbReference type="ARBA" id="ARBA00022605"/>
    </source>
</evidence>
<evidence type="ECO:0000256" key="2">
    <source>
        <dbReference type="ARBA" id="ARBA00004824"/>
    </source>
</evidence>
<comment type="catalytic activity">
    <reaction evidence="11 16">
        <text>L-valine + 2-oxoglutarate = 3-methyl-2-oxobutanoate + L-glutamate</text>
        <dbReference type="Rhea" id="RHEA:24813"/>
        <dbReference type="ChEBI" id="CHEBI:11851"/>
        <dbReference type="ChEBI" id="CHEBI:16810"/>
        <dbReference type="ChEBI" id="CHEBI:29985"/>
        <dbReference type="ChEBI" id="CHEBI:57762"/>
        <dbReference type="EC" id="2.6.1.42"/>
    </reaction>
</comment>
<keyword evidence="8 16" id="KW-0808">Transferase</keyword>
<keyword evidence="7 16" id="KW-0028">Amino-acid biosynthesis</keyword>
<evidence type="ECO:0000256" key="4">
    <source>
        <dbReference type="ARBA" id="ARBA00005072"/>
    </source>
</evidence>
<dbReference type="InterPro" id="IPR018300">
    <property type="entry name" value="Aminotrans_IV_CS"/>
</dbReference>
<evidence type="ECO:0000256" key="3">
    <source>
        <dbReference type="ARBA" id="ARBA00004931"/>
    </source>
</evidence>
<dbReference type="Gene3D" id="3.20.10.10">
    <property type="entry name" value="D-amino Acid Aminotransferase, subunit A, domain 2"/>
    <property type="match status" value="1"/>
</dbReference>
<comment type="pathway">
    <text evidence="2">Amino-acid biosynthesis; L-isoleucine biosynthesis; L-isoleucine from 2-oxobutanoate: step 4/4.</text>
</comment>
<evidence type="ECO:0000256" key="9">
    <source>
        <dbReference type="ARBA" id="ARBA00022898"/>
    </source>
</evidence>
<sequence length="365" mass="39744">MTIAQKLSFDVQLSDHARTAAEREQVLANPGFGQSFTDHMITVDYTEGRGWHDARLVPYGPLSLDPATAVFHYAQELFEGLKAYRQINGSIVMFRPYANAARFNRSAARMAMPELPEETFVESLELLVRTDEEWVPTTEGHSLYLRPFMIATQAGLGVNYPSKSYKYMVIASPAASYFTGGIKPVSVWLSTEYTRAAPGGTGFAKCGGNYAAAFVAQRQAVENGCDQVVWLDAQAHEYVEEMGGMNLFFVFGNKLVTPALTGTLLPGITRESILELAAGLGLETEERLVSVEEWQSACESGELTEVFACGTAAVVTPVGSVKGANRAWTVADGTPGPVTMRVREELVGIQYGARPDAHGWVHKIA</sequence>
<comment type="caution">
    <text evidence="17">The sequence shown here is derived from an EMBL/GenBank/DDBJ whole genome shotgun (WGS) entry which is preliminary data.</text>
</comment>
<name>A0ABT0FKD6_9ACTN</name>
<evidence type="ECO:0000256" key="5">
    <source>
        <dbReference type="ARBA" id="ARBA00009320"/>
    </source>
</evidence>
<dbReference type="InterPro" id="IPR033939">
    <property type="entry name" value="BCAT_family"/>
</dbReference>
<keyword evidence="18" id="KW-1185">Reference proteome</keyword>
<evidence type="ECO:0000256" key="12">
    <source>
        <dbReference type="ARBA" id="ARBA00048798"/>
    </source>
</evidence>
<evidence type="ECO:0000256" key="1">
    <source>
        <dbReference type="ARBA" id="ARBA00001933"/>
    </source>
</evidence>
<keyword evidence="6 16" id="KW-0032">Aminotransferase</keyword>
<dbReference type="InterPro" id="IPR043131">
    <property type="entry name" value="BCAT-like_N"/>
</dbReference>
<dbReference type="InterPro" id="IPR005786">
    <property type="entry name" value="B_amino_transII"/>
</dbReference>
<accession>A0ABT0FKD6</accession>
<dbReference type="PIRSF" id="PIRSF006468">
    <property type="entry name" value="BCAT1"/>
    <property type="match status" value="1"/>
</dbReference>
<dbReference type="SUPFAM" id="SSF56752">
    <property type="entry name" value="D-aminoacid aminotransferase-like PLP-dependent enzymes"/>
    <property type="match status" value="1"/>
</dbReference>
<comment type="pathway">
    <text evidence="3">Amino-acid biosynthesis; L-valine biosynthesis; L-valine from pyruvate: step 4/4.</text>
</comment>
<dbReference type="PROSITE" id="PS00770">
    <property type="entry name" value="AA_TRANSFER_CLASS_4"/>
    <property type="match status" value="1"/>
</dbReference>
<evidence type="ECO:0000256" key="16">
    <source>
        <dbReference type="RuleBase" id="RU004517"/>
    </source>
</evidence>
<comment type="similarity">
    <text evidence="5 14">Belongs to the class-IV pyridoxal-phosphate-dependent aminotransferase family.</text>
</comment>
<dbReference type="Pfam" id="PF01063">
    <property type="entry name" value="Aminotran_4"/>
    <property type="match status" value="1"/>
</dbReference>
<keyword evidence="10 16" id="KW-0100">Branched-chain amino acid biosynthesis</keyword>
<organism evidence="17 18">
    <name type="scientific">Actinomadura luzonensis</name>
    <dbReference type="NCBI Taxonomy" id="2805427"/>
    <lineage>
        <taxon>Bacteria</taxon>
        <taxon>Bacillati</taxon>
        <taxon>Actinomycetota</taxon>
        <taxon>Actinomycetes</taxon>
        <taxon>Streptosporangiales</taxon>
        <taxon>Thermomonosporaceae</taxon>
        <taxon>Actinomadura</taxon>
    </lineage>
</organism>
<evidence type="ECO:0000256" key="13">
    <source>
        <dbReference type="ARBA" id="ARBA00049229"/>
    </source>
</evidence>
<dbReference type="EC" id="2.6.1.42" evidence="16"/>
<gene>
    <name evidence="17" type="ORF">MF672_002915</name>
</gene>
<dbReference type="CDD" id="cd01557">
    <property type="entry name" value="BCAT_beta_family"/>
    <property type="match status" value="1"/>
</dbReference>
<dbReference type="InterPro" id="IPR001544">
    <property type="entry name" value="Aminotrans_IV"/>
</dbReference>
<dbReference type="Gene3D" id="3.30.470.10">
    <property type="match status" value="1"/>
</dbReference>
<dbReference type="EMBL" id="JAKRKC020000001">
    <property type="protein sequence ID" value="MCK2212751.1"/>
    <property type="molecule type" value="Genomic_DNA"/>
</dbReference>
<comment type="catalytic activity">
    <reaction evidence="12 16">
        <text>L-isoleucine + 2-oxoglutarate = (S)-3-methyl-2-oxopentanoate + L-glutamate</text>
        <dbReference type="Rhea" id="RHEA:24801"/>
        <dbReference type="ChEBI" id="CHEBI:16810"/>
        <dbReference type="ChEBI" id="CHEBI:29985"/>
        <dbReference type="ChEBI" id="CHEBI:35146"/>
        <dbReference type="ChEBI" id="CHEBI:58045"/>
        <dbReference type="EC" id="2.6.1.42"/>
    </reaction>
</comment>
<evidence type="ECO:0000256" key="6">
    <source>
        <dbReference type="ARBA" id="ARBA00022576"/>
    </source>
</evidence>
<dbReference type="GO" id="GO:0004084">
    <property type="term" value="F:branched-chain-amino-acid transaminase activity"/>
    <property type="evidence" value="ECO:0007669"/>
    <property type="project" value="UniProtKB-EC"/>
</dbReference>
<keyword evidence="9 15" id="KW-0663">Pyridoxal phosphate</keyword>